<keyword evidence="14" id="KW-0472">Membrane</keyword>
<dbReference type="PROSITE" id="PS50041">
    <property type="entry name" value="C_TYPE_LECTIN_2"/>
    <property type="match status" value="1"/>
</dbReference>
<dbReference type="Ensembl" id="ENSSORT00005000194.1">
    <property type="protein sequence ID" value="ENSSORP00005000178.1"/>
    <property type="gene ID" value="ENSSORG00005000138.1"/>
</dbReference>
<evidence type="ECO:0000256" key="18">
    <source>
        <dbReference type="PROSITE-ProRule" id="PRU00302"/>
    </source>
</evidence>
<dbReference type="PRINTS" id="PR00343">
    <property type="entry name" value="SELECTIN"/>
</dbReference>
<dbReference type="InterPro" id="IPR002396">
    <property type="entry name" value="Selectin_superfamily"/>
</dbReference>
<keyword evidence="9" id="KW-0430">Lectin</keyword>
<evidence type="ECO:0000259" key="20">
    <source>
        <dbReference type="PROSITE" id="PS50041"/>
    </source>
</evidence>
<dbReference type="PROSITE" id="PS00615">
    <property type="entry name" value="C_TYPE_LECTIN_1"/>
    <property type="match status" value="1"/>
</dbReference>
<comment type="caution">
    <text evidence="17">Lacks conserved residue(s) required for the propagation of feature annotation.</text>
</comment>
<dbReference type="SMART" id="SM00034">
    <property type="entry name" value="CLECT"/>
    <property type="match status" value="1"/>
</dbReference>
<reference evidence="22" key="1">
    <citation type="submission" date="2019-06" db="EMBL/GenBank/DDBJ databases">
        <authorList>
            <consortium name="Wellcome Sanger Institute Data Sharing"/>
        </authorList>
    </citation>
    <scope>NUCLEOTIDE SEQUENCE [LARGE SCALE GENOMIC DNA]</scope>
</reference>
<feature type="disulfide bond" evidence="18">
    <location>
        <begin position="216"/>
        <end position="243"/>
    </location>
</feature>
<dbReference type="PROSITE" id="PS50026">
    <property type="entry name" value="EGF_3"/>
    <property type="match status" value="1"/>
</dbReference>
<comment type="subcellular location">
    <subcellularLocation>
        <location evidence="1">Cell membrane</location>
        <topology evidence="1">Single-pass type I membrane protein</topology>
    </subcellularLocation>
</comment>
<evidence type="ECO:0000259" key="19">
    <source>
        <dbReference type="PROSITE" id="PS50026"/>
    </source>
</evidence>
<evidence type="ECO:0000256" key="1">
    <source>
        <dbReference type="ARBA" id="ARBA00004251"/>
    </source>
</evidence>
<dbReference type="AlphaFoldDB" id="A0A672Y391"/>
<evidence type="ECO:0000256" key="3">
    <source>
        <dbReference type="ARBA" id="ARBA00022475"/>
    </source>
</evidence>
<evidence type="ECO:0000256" key="4">
    <source>
        <dbReference type="ARBA" id="ARBA00022536"/>
    </source>
</evidence>
<dbReference type="Gene3D" id="3.10.100.10">
    <property type="entry name" value="Mannose-Binding Protein A, subunit A"/>
    <property type="match status" value="1"/>
</dbReference>
<sequence length="281" mass="31910">MYSKSSLCPSPSSVVCMRMSVDCWTYHYSENTMNWSQARAWCQEHHTDMVAIQNQEEIAHLDSWLPRKPTYYWIGLRKIHHVWTWVGTNKTLTGVETNWAIGEPNNGISRRTSEEEDCVEMYVKRQVQAGRWNDERCGKRKTALCYTASCQNDSCFYGNCVETINSHRCECSEGFYGEKCDQVVQCPVLTYPAQGSVTCSDPMGPSSHGSTCVFTCDEGYTLSGPGTLRCEATGNWNASEPYCECLKTLIKICVKKNKTTKSMNIQENSCRIAAHWSDHYA</sequence>
<dbReference type="InterPro" id="IPR001304">
    <property type="entry name" value="C-type_lectin-like"/>
</dbReference>
<dbReference type="PROSITE" id="PS50923">
    <property type="entry name" value="SUSHI"/>
    <property type="match status" value="1"/>
</dbReference>
<keyword evidence="15 17" id="KW-1015">Disulfide bond</keyword>
<dbReference type="Pfam" id="PF00084">
    <property type="entry name" value="Sushi"/>
    <property type="match status" value="1"/>
</dbReference>
<dbReference type="GO" id="GO:0007155">
    <property type="term" value="P:cell adhesion"/>
    <property type="evidence" value="ECO:0007669"/>
    <property type="project" value="UniProtKB-KW"/>
</dbReference>
<dbReference type="InterPro" id="IPR000742">
    <property type="entry name" value="EGF"/>
</dbReference>
<evidence type="ECO:0000256" key="15">
    <source>
        <dbReference type="ARBA" id="ARBA00023157"/>
    </source>
</evidence>
<dbReference type="SUPFAM" id="SSF57535">
    <property type="entry name" value="Complement control module/SCR domain"/>
    <property type="match status" value="1"/>
</dbReference>
<dbReference type="PROSITE" id="PS01186">
    <property type="entry name" value="EGF_2"/>
    <property type="match status" value="1"/>
</dbReference>
<keyword evidence="5 18" id="KW-0768">Sushi</keyword>
<dbReference type="Proteomes" id="UP000472271">
    <property type="component" value="Chromosome 4"/>
</dbReference>
<feature type="domain" description="Sushi" evidence="21">
    <location>
        <begin position="184"/>
        <end position="245"/>
    </location>
</feature>
<keyword evidence="10" id="KW-0677">Repeat</keyword>
<keyword evidence="16" id="KW-0325">Glycoprotein</keyword>
<keyword evidence="13" id="KW-1133">Transmembrane helix</keyword>
<evidence type="ECO:0000256" key="10">
    <source>
        <dbReference type="ARBA" id="ARBA00022737"/>
    </source>
</evidence>
<organism evidence="22 23">
    <name type="scientific">Sphaeramia orbicularis</name>
    <name type="common">orbiculate cardinalfish</name>
    <dbReference type="NCBI Taxonomy" id="375764"/>
    <lineage>
        <taxon>Eukaryota</taxon>
        <taxon>Metazoa</taxon>
        <taxon>Chordata</taxon>
        <taxon>Craniata</taxon>
        <taxon>Vertebrata</taxon>
        <taxon>Euteleostomi</taxon>
        <taxon>Actinopterygii</taxon>
        <taxon>Neopterygii</taxon>
        <taxon>Teleostei</taxon>
        <taxon>Neoteleostei</taxon>
        <taxon>Acanthomorphata</taxon>
        <taxon>Gobiaria</taxon>
        <taxon>Kurtiformes</taxon>
        <taxon>Apogonoidei</taxon>
        <taxon>Apogonidae</taxon>
        <taxon>Apogoninae</taxon>
        <taxon>Sphaeramia</taxon>
    </lineage>
</organism>
<dbReference type="InterPro" id="IPR035976">
    <property type="entry name" value="Sushi/SCR/CCP_sf"/>
</dbReference>
<dbReference type="Pfam" id="PF00059">
    <property type="entry name" value="Lectin_C"/>
    <property type="match status" value="1"/>
</dbReference>
<dbReference type="Gene3D" id="2.10.70.10">
    <property type="entry name" value="Complement Module, domain 1"/>
    <property type="match status" value="1"/>
</dbReference>
<dbReference type="FunFam" id="2.10.70.10:FF:000001">
    <property type="entry name" value="Selectin P"/>
    <property type="match status" value="1"/>
</dbReference>
<accession>A0A672Y391</accession>
<gene>
    <name evidence="22" type="primary">LOC115418587</name>
</gene>
<dbReference type="InterPro" id="IPR018378">
    <property type="entry name" value="C-type_lectin_CS"/>
</dbReference>
<feature type="disulfide bond" evidence="17">
    <location>
        <begin position="171"/>
        <end position="180"/>
    </location>
</feature>
<evidence type="ECO:0000313" key="23">
    <source>
        <dbReference type="Proteomes" id="UP000472271"/>
    </source>
</evidence>
<evidence type="ECO:0000259" key="21">
    <source>
        <dbReference type="PROSITE" id="PS50923"/>
    </source>
</evidence>
<keyword evidence="23" id="KW-1185">Reference proteome</keyword>
<keyword evidence="11" id="KW-0106">Calcium</keyword>
<dbReference type="FunFam" id="3.10.100.10:FF:000007">
    <property type="entry name" value="L-selectin"/>
    <property type="match status" value="1"/>
</dbReference>
<feature type="domain" description="C-type lectin" evidence="20">
    <location>
        <begin position="21"/>
        <end position="146"/>
    </location>
</feature>
<evidence type="ECO:0000256" key="9">
    <source>
        <dbReference type="ARBA" id="ARBA00022734"/>
    </source>
</evidence>
<evidence type="ECO:0000256" key="16">
    <source>
        <dbReference type="ARBA" id="ARBA00023180"/>
    </source>
</evidence>
<evidence type="ECO:0000256" key="11">
    <source>
        <dbReference type="ARBA" id="ARBA00022837"/>
    </source>
</evidence>
<evidence type="ECO:0000256" key="5">
    <source>
        <dbReference type="ARBA" id="ARBA00022659"/>
    </source>
</evidence>
<dbReference type="InterPro" id="IPR016186">
    <property type="entry name" value="C-type_lectin-like/link_sf"/>
</dbReference>
<dbReference type="SMART" id="SM00032">
    <property type="entry name" value="CCP"/>
    <property type="match status" value="1"/>
</dbReference>
<evidence type="ECO:0000256" key="7">
    <source>
        <dbReference type="ARBA" id="ARBA00022723"/>
    </source>
</evidence>
<dbReference type="InterPro" id="IPR000436">
    <property type="entry name" value="Sushi_SCR_CCP_dom"/>
</dbReference>
<evidence type="ECO:0000256" key="14">
    <source>
        <dbReference type="ARBA" id="ARBA00023136"/>
    </source>
</evidence>
<keyword evidence="8" id="KW-0732">Signal</keyword>
<evidence type="ECO:0000256" key="6">
    <source>
        <dbReference type="ARBA" id="ARBA00022692"/>
    </source>
</evidence>
<dbReference type="InterPro" id="IPR050111">
    <property type="entry name" value="C-type_lectin/snaclec_domain"/>
</dbReference>
<evidence type="ECO:0000313" key="22">
    <source>
        <dbReference type="Ensembl" id="ENSSORP00005000178.1"/>
    </source>
</evidence>
<keyword evidence="6" id="KW-0812">Transmembrane</keyword>
<evidence type="ECO:0000256" key="13">
    <source>
        <dbReference type="ARBA" id="ARBA00022989"/>
    </source>
</evidence>
<evidence type="ECO:0008006" key="24">
    <source>
        <dbReference type="Google" id="ProtNLM"/>
    </source>
</evidence>
<keyword evidence="3" id="KW-1003">Cell membrane</keyword>
<name>A0A672Y391_9TELE</name>
<keyword evidence="4 17" id="KW-0245">EGF-like domain</keyword>
<dbReference type="SUPFAM" id="SSF56436">
    <property type="entry name" value="C-type lectin-like"/>
    <property type="match status" value="1"/>
</dbReference>
<proteinExistence type="inferred from homology"/>
<evidence type="ECO:0000256" key="12">
    <source>
        <dbReference type="ARBA" id="ARBA00022889"/>
    </source>
</evidence>
<keyword evidence="7" id="KW-0479">Metal-binding</keyword>
<evidence type="ECO:0000256" key="2">
    <source>
        <dbReference type="ARBA" id="ARBA00007360"/>
    </source>
</evidence>
<protein>
    <recommendedName>
        <fullName evidence="24">Selectin E</fullName>
    </recommendedName>
</protein>
<dbReference type="GO" id="GO:0046872">
    <property type="term" value="F:metal ion binding"/>
    <property type="evidence" value="ECO:0007669"/>
    <property type="project" value="UniProtKB-KW"/>
</dbReference>
<feature type="disulfide bond" evidence="17">
    <location>
        <begin position="150"/>
        <end position="160"/>
    </location>
</feature>
<dbReference type="GO" id="GO:0030246">
    <property type="term" value="F:carbohydrate binding"/>
    <property type="evidence" value="ECO:0007669"/>
    <property type="project" value="UniProtKB-KW"/>
</dbReference>
<reference evidence="22" key="3">
    <citation type="submission" date="2025-09" db="UniProtKB">
        <authorList>
            <consortium name="Ensembl"/>
        </authorList>
    </citation>
    <scope>IDENTIFICATION</scope>
</reference>
<dbReference type="GO" id="GO:0005886">
    <property type="term" value="C:plasma membrane"/>
    <property type="evidence" value="ECO:0007669"/>
    <property type="project" value="UniProtKB-SubCell"/>
</dbReference>
<dbReference type="InParanoid" id="A0A672Y391"/>
<reference evidence="22" key="2">
    <citation type="submission" date="2025-08" db="UniProtKB">
        <authorList>
            <consortium name="Ensembl"/>
        </authorList>
    </citation>
    <scope>IDENTIFICATION</scope>
</reference>
<evidence type="ECO:0000256" key="8">
    <source>
        <dbReference type="ARBA" id="ARBA00022729"/>
    </source>
</evidence>
<dbReference type="PROSITE" id="PS00022">
    <property type="entry name" value="EGF_1"/>
    <property type="match status" value="1"/>
</dbReference>
<dbReference type="CDD" id="cd00033">
    <property type="entry name" value="CCP"/>
    <property type="match status" value="1"/>
</dbReference>
<feature type="domain" description="EGF-like" evidence="19">
    <location>
        <begin position="146"/>
        <end position="181"/>
    </location>
</feature>
<evidence type="ECO:0000256" key="17">
    <source>
        <dbReference type="PROSITE-ProRule" id="PRU00076"/>
    </source>
</evidence>
<keyword evidence="12" id="KW-0130">Cell adhesion</keyword>
<dbReference type="PANTHER" id="PTHR22803">
    <property type="entry name" value="MANNOSE, PHOSPHOLIPASE, LECTIN RECEPTOR RELATED"/>
    <property type="match status" value="1"/>
</dbReference>
<comment type="similarity">
    <text evidence="2">Belongs to the selectin/LECAM family.</text>
</comment>
<dbReference type="InterPro" id="IPR016187">
    <property type="entry name" value="CTDL_fold"/>
</dbReference>